<evidence type="ECO:0000256" key="2">
    <source>
        <dbReference type="ARBA" id="ARBA00022525"/>
    </source>
</evidence>
<evidence type="ECO:0000256" key="7">
    <source>
        <dbReference type="RuleBase" id="RU003654"/>
    </source>
</evidence>
<accession>A0AAV1GHK5</accession>
<dbReference type="PANTHER" id="PTHR11716:SF1">
    <property type="entry name" value="OTOCONIN-90"/>
    <property type="match status" value="1"/>
</dbReference>
<feature type="compositionally biased region" description="Low complexity" evidence="9">
    <location>
        <begin position="500"/>
        <end position="527"/>
    </location>
</feature>
<feature type="disulfide bond" evidence="6">
    <location>
        <begin position="801"/>
        <end position="856"/>
    </location>
</feature>
<dbReference type="GO" id="GO:0006644">
    <property type="term" value="P:phospholipid metabolic process"/>
    <property type="evidence" value="ECO:0007669"/>
    <property type="project" value="InterPro"/>
</dbReference>
<feature type="compositionally biased region" description="Gly residues" evidence="9">
    <location>
        <begin position="987"/>
        <end position="998"/>
    </location>
</feature>
<feature type="compositionally biased region" description="Low complexity" evidence="9">
    <location>
        <begin position="442"/>
        <end position="453"/>
    </location>
</feature>
<evidence type="ECO:0000256" key="5">
    <source>
        <dbReference type="PIRSR" id="PIRSR601211-2"/>
    </source>
</evidence>
<comment type="subcellular location">
    <subcellularLocation>
        <location evidence="1 8">Secreted</location>
    </subcellularLocation>
</comment>
<dbReference type="SUPFAM" id="SSF48619">
    <property type="entry name" value="Phospholipase A2, PLA2"/>
    <property type="match status" value="2"/>
</dbReference>
<reference evidence="11" key="1">
    <citation type="submission" date="2023-08" db="EMBL/GenBank/DDBJ databases">
        <authorList>
            <person name="Alioto T."/>
            <person name="Alioto T."/>
            <person name="Gomez Garrido J."/>
        </authorList>
    </citation>
    <scope>NUCLEOTIDE SEQUENCE</scope>
</reference>
<dbReference type="InterPro" id="IPR016090">
    <property type="entry name" value="PLA2-like_dom"/>
</dbReference>
<evidence type="ECO:0000256" key="4">
    <source>
        <dbReference type="PIRSR" id="PIRSR601211-1"/>
    </source>
</evidence>
<dbReference type="InterPro" id="IPR041798">
    <property type="entry name" value="Otoconin-90"/>
</dbReference>
<protein>
    <submittedName>
        <fullName evidence="11">Otoconin-90 isoform X1</fullName>
    </submittedName>
</protein>
<comment type="cofactor">
    <cofactor evidence="5">
        <name>Ca(2+)</name>
        <dbReference type="ChEBI" id="CHEBI:29108"/>
    </cofactor>
    <text evidence="5">Binds 1 Ca(2+) ion per subunit.</text>
</comment>
<feature type="compositionally biased region" description="Basic and acidic residues" evidence="9">
    <location>
        <begin position="656"/>
        <end position="667"/>
    </location>
</feature>
<feature type="compositionally biased region" description="Basic and acidic residues" evidence="9">
    <location>
        <begin position="567"/>
        <end position="580"/>
    </location>
</feature>
<evidence type="ECO:0000256" key="6">
    <source>
        <dbReference type="PIRSR" id="PIRSR601211-3"/>
    </source>
</evidence>
<dbReference type="EMBL" id="OY660877">
    <property type="protein sequence ID" value="CAJ1072933.1"/>
    <property type="molecule type" value="Genomic_DNA"/>
</dbReference>
<dbReference type="Pfam" id="PF00068">
    <property type="entry name" value="Phospholip_A2_1"/>
    <property type="match status" value="2"/>
</dbReference>
<keyword evidence="5" id="KW-0106">Calcium</keyword>
<feature type="disulfide bond" evidence="6">
    <location>
        <begin position="786"/>
        <end position="802"/>
    </location>
</feature>
<dbReference type="GO" id="GO:0016042">
    <property type="term" value="P:lipid catabolic process"/>
    <property type="evidence" value="ECO:0007669"/>
    <property type="project" value="UniProtKB-KW"/>
</dbReference>
<feature type="compositionally biased region" description="Acidic residues" evidence="9">
    <location>
        <begin position="1002"/>
        <end position="1047"/>
    </location>
</feature>
<feature type="compositionally biased region" description="Pro residues" evidence="9">
    <location>
        <begin position="943"/>
        <end position="952"/>
    </location>
</feature>
<keyword evidence="12" id="KW-1185">Reference proteome</keyword>
<dbReference type="InterPro" id="IPR036444">
    <property type="entry name" value="PLipase_A2_dom_sf"/>
</dbReference>
<evidence type="ECO:0000313" key="11">
    <source>
        <dbReference type="EMBL" id="CAJ1072933.1"/>
    </source>
</evidence>
<dbReference type="InterPro" id="IPR033113">
    <property type="entry name" value="PLA2_histidine"/>
</dbReference>
<feature type="binding site" evidence="5">
    <location>
        <position position="787"/>
    </location>
    <ligand>
        <name>Ca(2+)</name>
        <dbReference type="ChEBI" id="CHEBI:29108"/>
    </ligand>
</feature>
<feature type="compositionally biased region" description="Polar residues" evidence="9">
    <location>
        <begin position="392"/>
        <end position="418"/>
    </location>
</feature>
<dbReference type="SMART" id="SM00085">
    <property type="entry name" value="PA2c"/>
    <property type="match status" value="2"/>
</dbReference>
<dbReference type="GO" id="GO:0005509">
    <property type="term" value="F:calcium ion binding"/>
    <property type="evidence" value="ECO:0007669"/>
    <property type="project" value="InterPro"/>
</dbReference>
<dbReference type="GO" id="GO:0005576">
    <property type="term" value="C:extracellular region"/>
    <property type="evidence" value="ECO:0007669"/>
    <property type="project" value="UniProtKB-SubCell"/>
</dbReference>
<dbReference type="AlphaFoldDB" id="A0AAV1GHK5"/>
<feature type="active site" evidence="4">
    <location>
        <position position="805"/>
    </location>
</feature>
<dbReference type="GO" id="GO:0004623">
    <property type="term" value="F:phospholipase A2 activity"/>
    <property type="evidence" value="ECO:0007669"/>
    <property type="project" value="UniProtKB-EC"/>
</dbReference>
<feature type="region of interest" description="Disordered" evidence="9">
    <location>
        <begin position="867"/>
        <end position="1047"/>
    </location>
</feature>
<comment type="similarity">
    <text evidence="7">Belongs to the phospholipase A2 family.</text>
</comment>
<feature type="compositionally biased region" description="Acidic residues" evidence="9">
    <location>
        <begin position="322"/>
        <end position="339"/>
    </location>
</feature>
<dbReference type="PANTHER" id="PTHR11716">
    <property type="entry name" value="PHOSPHOLIPASE A2 FAMILY MEMBER"/>
    <property type="match status" value="1"/>
</dbReference>
<evidence type="ECO:0000256" key="9">
    <source>
        <dbReference type="SAM" id="MobiDB-lite"/>
    </source>
</evidence>
<feature type="disulfide bond" evidence="6">
    <location>
        <begin position="836"/>
        <end position="847"/>
    </location>
</feature>
<feature type="compositionally biased region" description="Pro residues" evidence="9">
    <location>
        <begin position="867"/>
        <end position="877"/>
    </location>
</feature>
<feature type="region of interest" description="Disordered" evidence="9">
    <location>
        <begin position="288"/>
        <end position="349"/>
    </location>
</feature>
<dbReference type="PROSITE" id="PS00118">
    <property type="entry name" value="PA2_HIS"/>
    <property type="match status" value="2"/>
</dbReference>
<feature type="compositionally biased region" description="Acidic residues" evidence="9">
    <location>
        <begin position="677"/>
        <end position="689"/>
    </location>
</feature>
<proteinExistence type="inferred from homology"/>
<dbReference type="PRINTS" id="PR00389">
    <property type="entry name" value="PHPHLIPASEA2"/>
</dbReference>
<dbReference type="InterPro" id="IPR001211">
    <property type="entry name" value="PLA2"/>
</dbReference>
<feature type="active site" evidence="4">
    <location>
        <position position="850"/>
    </location>
</feature>
<dbReference type="Proteomes" id="UP001178508">
    <property type="component" value="Chromosome 14"/>
</dbReference>
<sequence>MCTVLPHTCTCPSQYPTISPPVIKPTAPLLHDPSSPQPQIPAQEPNHDKLLLRCHLIANKSEGPPSSPQGRAMLFILVLMLSAAPHALSSSSILCQNPEASDQSTDHMIDCLGLRFTWLHSVYDNFPSLLNFALKLRCATGLCPRDLEDYGCSCRYAAAGNPVDSLDTCCETHRLCYQNAAPCRQELPVLSYNLTCSAANTSCDDGRWCQQRFCECDQAAVDCMTQSSYNSTLRGLAESYCWASNQTDLLSGFIDTTEDLREPDVLSAGNTSMSQQLLNSSLLSAAETDPLMTSRADNRSDTPWTDGDLVTSPPGPPPLLTPDEEFEEGEGGAGEVEEEEKTHSSFISKDLNEAVTEEGLELEEINKTQTAHSPPTVGPGSDWFVNDRETSSEAGNDPTFNESSTSATSGADVTASSWTTTPLRTTNPTEPAPTGWEESSEEVSVSTTSTTTTLKPRISSSERKDDGFTAKALGSSEEEDENEDEEEEEQRASEEDDVDTFTTLFTTTTAKISTMQTTTTTTLTQTMTKDESDEVTGSPTTSSETTTSPTGGGGVTFTLTSEGGGQDSKEENTSFHRPAEGPEATTRAVERSSAERPPAVSPTDPDTSQEEDFKPQTPAAAPLSLLNKGKPTTSPTPPVKSVSQSTPARRVTALKPRSEVDTPRRTTPEPAHTTPEAESEEQQEEETDPEEKPPCEDGQQMDSSQERDTDLDLARKRTVPFFAWSLLESVGLTDIQIQLDSKECSRSFTLYGSDGRAKREMPALGEMLHCLTGRCPHEYEMYGCYCGQEGGGQPQDHLDRCCFFHHCCLKQIGSMGCRSERKLKAQITCENGKPRCQGLSVCDKLQCVCDKATAECMAAAHFNHSLPPPQCRGPQPPCRRASRPPKPRLTPQSSEESEEPQDAESPNGEKETDAQTPEPTQNSAESPDLKDEAKSSSSAGSPTRPPPLPLPPLSSEESGETPTHGGIQTDNHRPSAGQNQGLKPAGRPGGRPGGGGKGVKGEEEEEEKEEEEEEEEGGGEEEEGGGEEEGNEEEEEEGGEEEEEEGN</sequence>
<feature type="disulfide bond" evidence="6">
    <location>
        <begin position="808"/>
        <end position="849"/>
    </location>
</feature>
<evidence type="ECO:0000256" key="3">
    <source>
        <dbReference type="ARBA" id="ARBA00023157"/>
    </source>
</evidence>
<keyword evidence="3 6" id="KW-1015">Disulfide bond</keyword>
<evidence type="ECO:0000256" key="1">
    <source>
        <dbReference type="ARBA" id="ARBA00004613"/>
    </source>
</evidence>
<feature type="domain" description="Phospholipase A2-like central" evidence="10">
    <location>
        <begin position="760"/>
        <end position="872"/>
    </location>
</feature>
<feature type="compositionally biased region" description="Polar residues" evidence="9">
    <location>
        <begin position="914"/>
        <end position="925"/>
    </location>
</feature>
<keyword evidence="2 8" id="KW-0964">Secreted</keyword>
<name>A0AAV1GHK5_XYRNO</name>
<feature type="domain" description="Phospholipase A2-like central" evidence="10">
    <location>
        <begin position="128"/>
        <end position="242"/>
    </location>
</feature>
<feature type="binding site" evidence="5">
    <location>
        <position position="785"/>
    </location>
    <ligand>
        <name>Ca(2+)</name>
        <dbReference type="ChEBI" id="CHEBI:29108"/>
    </ligand>
</feature>
<dbReference type="GO" id="GO:0050482">
    <property type="term" value="P:arachidonate secretion"/>
    <property type="evidence" value="ECO:0007669"/>
    <property type="project" value="InterPro"/>
</dbReference>
<feature type="disulfide bond" evidence="6">
    <location>
        <begin position="817"/>
        <end position="842"/>
    </location>
</feature>
<organism evidence="11 12">
    <name type="scientific">Xyrichtys novacula</name>
    <name type="common">Pearly razorfish</name>
    <name type="synonym">Hemipteronotus novacula</name>
    <dbReference type="NCBI Taxonomy" id="13765"/>
    <lineage>
        <taxon>Eukaryota</taxon>
        <taxon>Metazoa</taxon>
        <taxon>Chordata</taxon>
        <taxon>Craniata</taxon>
        <taxon>Vertebrata</taxon>
        <taxon>Euteleostomi</taxon>
        <taxon>Actinopterygii</taxon>
        <taxon>Neopterygii</taxon>
        <taxon>Teleostei</taxon>
        <taxon>Neoteleostei</taxon>
        <taxon>Acanthomorphata</taxon>
        <taxon>Eupercaria</taxon>
        <taxon>Labriformes</taxon>
        <taxon>Labridae</taxon>
        <taxon>Xyrichtys</taxon>
    </lineage>
</organism>
<feature type="compositionally biased region" description="Low complexity" evidence="9">
    <location>
        <begin position="419"/>
        <end position="429"/>
    </location>
</feature>
<evidence type="ECO:0000313" key="12">
    <source>
        <dbReference type="Proteomes" id="UP001178508"/>
    </source>
</evidence>
<evidence type="ECO:0000259" key="10">
    <source>
        <dbReference type="SMART" id="SM00085"/>
    </source>
</evidence>
<evidence type="ECO:0000256" key="8">
    <source>
        <dbReference type="RuleBase" id="RU361236"/>
    </source>
</evidence>
<gene>
    <name evidence="11" type="ORF">XNOV1_A037198</name>
</gene>
<dbReference type="CDD" id="cd04707">
    <property type="entry name" value="otoconin_90"/>
    <property type="match status" value="1"/>
</dbReference>
<feature type="compositionally biased region" description="Low complexity" evidence="9">
    <location>
        <begin position="953"/>
        <end position="963"/>
    </location>
</feature>
<dbReference type="Gene3D" id="1.20.90.10">
    <property type="entry name" value="Phospholipase A2 domain"/>
    <property type="match status" value="2"/>
</dbReference>
<keyword evidence="5" id="KW-0479">Metal-binding</keyword>
<feature type="compositionally biased region" description="Low complexity" evidence="9">
    <location>
        <begin position="535"/>
        <end position="549"/>
    </location>
</feature>
<feature type="region of interest" description="Disordered" evidence="9">
    <location>
        <begin position="366"/>
        <end position="710"/>
    </location>
</feature>
<feature type="compositionally biased region" description="Acidic residues" evidence="9">
    <location>
        <begin position="476"/>
        <end position="499"/>
    </location>
</feature>